<dbReference type="GO" id="GO:0048041">
    <property type="term" value="P:focal adhesion assembly"/>
    <property type="evidence" value="ECO:0007669"/>
    <property type="project" value="Ensembl"/>
</dbReference>
<dbReference type="GO" id="GO:0005768">
    <property type="term" value="C:endosome"/>
    <property type="evidence" value="ECO:0007669"/>
    <property type="project" value="Ensembl"/>
</dbReference>
<dbReference type="GeneTree" id="ENSGT00390000013335"/>
<dbReference type="Ensembl" id="ENSSMRT00000008303.1">
    <property type="protein sequence ID" value="ENSSMRP00000007091.1"/>
    <property type="gene ID" value="ENSSMRG00000005724.1"/>
</dbReference>
<keyword evidence="2" id="KW-0472">Membrane</keyword>
<feature type="region of interest" description="Disordered" evidence="1">
    <location>
        <begin position="248"/>
        <end position="268"/>
    </location>
</feature>
<dbReference type="PANTHER" id="PTHR16311">
    <property type="entry name" value="THROMBOSPONDIN TYPE I DOMAIN-CONTAINING 1"/>
    <property type="match status" value="1"/>
</dbReference>
<evidence type="ECO:0000313" key="3">
    <source>
        <dbReference type="Ensembl" id="ENSSMRP00000007091.1"/>
    </source>
</evidence>
<dbReference type="InterPro" id="IPR038877">
    <property type="entry name" value="THSD1"/>
</dbReference>
<protein>
    <submittedName>
        <fullName evidence="3">Thrombospondin type 1 domain containing 1</fullName>
    </submittedName>
</protein>
<keyword evidence="2" id="KW-1133">Transmembrane helix</keyword>
<evidence type="ECO:0000256" key="1">
    <source>
        <dbReference type="SAM" id="MobiDB-lite"/>
    </source>
</evidence>
<evidence type="ECO:0000313" key="4">
    <source>
        <dbReference type="Proteomes" id="UP000694421"/>
    </source>
</evidence>
<organism evidence="3 4">
    <name type="scientific">Salvator merianae</name>
    <name type="common">Argentine black and white tegu</name>
    <name type="synonym">Tupinambis merianae</name>
    <dbReference type="NCBI Taxonomy" id="96440"/>
    <lineage>
        <taxon>Eukaryota</taxon>
        <taxon>Metazoa</taxon>
        <taxon>Chordata</taxon>
        <taxon>Craniata</taxon>
        <taxon>Vertebrata</taxon>
        <taxon>Euteleostomi</taxon>
        <taxon>Lepidosauria</taxon>
        <taxon>Squamata</taxon>
        <taxon>Bifurcata</taxon>
        <taxon>Unidentata</taxon>
        <taxon>Episquamata</taxon>
        <taxon>Laterata</taxon>
        <taxon>Teiioidea</taxon>
        <taxon>Teiidae</taxon>
        <taxon>Salvator</taxon>
    </lineage>
</organism>
<dbReference type="PANTHER" id="PTHR16311:SF3">
    <property type="entry name" value="THROMBOSPONDIN TYPE-1 DOMAIN-CONTAINING PROTEIN 1"/>
    <property type="match status" value="1"/>
</dbReference>
<feature type="compositionally biased region" description="Polar residues" evidence="1">
    <location>
        <begin position="248"/>
        <end position="257"/>
    </location>
</feature>
<evidence type="ECO:0000256" key="2">
    <source>
        <dbReference type="SAM" id="Phobius"/>
    </source>
</evidence>
<dbReference type="GO" id="GO:0071944">
    <property type="term" value="C:cell periphery"/>
    <property type="evidence" value="ECO:0007669"/>
    <property type="project" value="TreeGrafter"/>
</dbReference>
<proteinExistence type="predicted"/>
<dbReference type="OMA" id="MERTEPH"/>
<feature type="transmembrane region" description="Helical" evidence="2">
    <location>
        <begin position="44"/>
        <end position="68"/>
    </location>
</feature>
<dbReference type="GO" id="GO:0005925">
    <property type="term" value="C:focal adhesion"/>
    <property type="evidence" value="ECO:0007669"/>
    <property type="project" value="Ensembl"/>
</dbReference>
<dbReference type="Proteomes" id="UP000694421">
    <property type="component" value="Unplaced"/>
</dbReference>
<keyword evidence="2" id="KW-0812">Transmembrane</keyword>
<keyword evidence="4" id="KW-1185">Reference proteome</keyword>
<dbReference type="GO" id="GO:0050840">
    <property type="term" value="F:extracellular matrix binding"/>
    <property type="evidence" value="ECO:0007669"/>
    <property type="project" value="Ensembl"/>
</dbReference>
<name>A0A8D0BEF1_SALMN</name>
<reference evidence="3" key="2">
    <citation type="submission" date="2025-09" db="UniProtKB">
        <authorList>
            <consortium name="Ensembl"/>
        </authorList>
    </citation>
    <scope>IDENTIFICATION</scope>
</reference>
<dbReference type="GO" id="GO:0005829">
    <property type="term" value="C:cytosol"/>
    <property type="evidence" value="ECO:0007669"/>
    <property type="project" value="Ensembl"/>
</dbReference>
<accession>A0A8D0BEF1</accession>
<reference evidence="3" key="1">
    <citation type="submission" date="2025-08" db="UniProtKB">
        <authorList>
            <consortium name="Ensembl"/>
        </authorList>
    </citation>
    <scope>IDENTIFICATION</scope>
</reference>
<dbReference type="AlphaFoldDB" id="A0A8D0BEF1"/>
<sequence>MPRSRGSFAATCCFPSRVRGCLERATQSVPITLVYPEEEQRASSNLVTVSGISVCLSIIFATILITVWRKLCRSQKCVGTPLPCDPTHSPSFRKNSDEENICQETQHRESFSEGEAQCSPSGDPDIPLRRSFHFAQDEGGALANESFQSSAQKIIPPIFSYRLAQQQLKEMKKKGLTETTKVYHVSQNPLTDTVLSTSVGSEKQEGATANTFRIKSPFLEPLPGYPKLSRDKPCSRMDFSLSQAVPSFSPTQSLTRRGQSRYPENLGEPFERCYSRNSQFRRTASFHETKKPKPFRKRCMSALTPSQTPLYHTRARTWDRAPEDHLWPKSKSTYWNSEELELHYNPSSTVESVTCAVPNPPKWEAPGKKPDLVSRHQPAQTLCADKADQKRNRKGPFLNHMGAWRNEAAARTFKDGPQRGDALSPTQFRRSKCQSFPSNPEYHFYDNTSFGMAELEQQMTDLPGYFGSNEGEISSLSIDNLVL</sequence>